<keyword evidence="1" id="KW-0324">Glycolysis</keyword>
<evidence type="ECO:0000313" key="4">
    <source>
        <dbReference type="EMBL" id="VFB15738.1"/>
    </source>
</evidence>
<reference evidence="4 5" key="1">
    <citation type="submission" date="2019-02" db="EMBL/GenBank/DDBJ databases">
        <authorList>
            <consortium name="Pathogen Informatics"/>
        </authorList>
    </citation>
    <scope>NUCLEOTIDE SEQUENCE [LARGE SCALE GENOMIC DNA]</scope>
    <source>
        <strain evidence="4 5">3012STDY7089603</strain>
    </source>
</reference>
<dbReference type="PANTHER" id="PTHR48100:SF1">
    <property type="entry name" value="HISTIDINE PHOSPHATASE FAMILY PROTEIN-RELATED"/>
    <property type="match status" value="1"/>
</dbReference>
<organism evidence="4 5">
    <name type="scientific">Urinicoccus massiliensis</name>
    <dbReference type="NCBI Taxonomy" id="1723382"/>
    <lineage>
        <taxon>Bacteria</taxon>
        <taxon>Bacillati</taxon>
        <taxon>Bacillota</taxon>
        <taxon>Tissierellia</taxon>
        <taxon>Tissierellales</taxon>
        <taxon>Peptoniphilaceae</taxon>
        <taxon>Urinicoccus</taxon>
    </lineage>
</organism>
<protein>
    <submittedName>
        <fullName evidence="4">Alpha-ribazole phosphatase</fullName>
        <ecNumber evidence="4">3.1.3.73</ecNumber>
    </submittedName>
</protein>
<dbReference type="RefSeq" id="WP_131748151.1">
    <property type="nucleotide sequence ID" value="NZ_CAACYI010000001.1"/>
</dbReference>
<dbReference type="SMART" id="SM00855">
    <property type="entry name" value="PGAM"/>
    <property type="match status" value="1"/>
</dbReference>
<dbReference type="InterPro" id="IPR050275">
    <property type="entry name" value="PGM_Phosphatase"/>
</dbReference>
<keyword evidence="4" id="KW-0378">Hydrolase</keyword>
<dbReference type="SUPFAM" id="SSF53254">
    <property type="entry name" value="Phosphoglycerate mutase-like"/>
    <property type="match status" value="1"/>
</dbReference>
<comment type="caution">
    <text evidence="4">The sequence shown here is derived from an EMBL/GenBank/DDBJ whole genome shotgun (WGS) entry which is preliminary data.</text>
</comment>
<dbReference type="InterPro" id="IPR013078">
    <property type="entry name" value="His_Pase_superF_clade-1"/>
</dbReference>
<proteinExistence type="predicted"/>
<dbReference type="AlphaFoldDB" id="A0A8H2M5K7"/>
<keyword evidence="5" id="KW-1185">Reference proteome</keyword>
<dbReference type="GO" id="GO:0005737">
    <property type="term" value="C:cytoplasm"/>
    <property type="evidence" value="ECO:0007669"/>
    <property type="project" value="TreeGrafter"/>
</dbReference>
<dbReference type="PANTHER" id="PTHR48100">
    <property type="entry name" value="BROAD-SPECIFICITY PHOSPHATASE YOR283W-RELATED"/>
    <property type="match status" value="1"/>
</dbReference>
<dbReference type="CDD" id="cd07067">
    <property type="entry name" value="HP_PGM_like"/>
    <property type="match status" value="1"/>
</dbReference>
<sequence length="202" mass="23136">MKIYIVRHGQTQWNTESRMQGALDSPLTQEGIRAAHALKEKIKDLDLDAIYTSPQGRALTTAQILRGDLDLALVQDPDLRELSVKIWEGRVFDQVKKTHPQDLHRYLKEPQNYHPPGEENYYDLMDRARGFLNRLKAQDHKNVLVVSHGVTINALLNVMEGIPVEDFWKKPLVLGTELSLAEEKDGVYQVIKRANPVDDLNY</sequence>
<dbReference type="Gene3D" id="3.40.50.1240">
    <property type="entry name" value="Phosphoglycerate mutase-like"/>
    <property type="match status" value="1"/>
</dbReference>
<gene>
    <name evidence="4" type="primary">cobC_1</name>
    <name evidence="4" type="ORF">NCTC13150_00241</name>
</gene>
<accession>A0A8H2M5K7</accession>
<dbReference type="Proteomes" id="UP000377798">
    <property type="component" value="Unassembled WGS sequence"/>
</dbReference>
<evidence type="ECO:0000256" key="3">
    <source>
        <dbReference type="PIRSR" id="PIRSR613078-2"/>
    </source>
</evidence>
<feature type="binding site" evidence="3">
    <location>
        <position position="57"/>
    </location>
    <ligand>
        <name>substrate</name>
    </ligand>
</feature>
<dbReference type="PROSITE" id="PS00175">
    <property type="entry name" value="PG_MUTASE"/>
    <property type="match status" value="1"/>
</dbReference>
<evidence type="ECO:0000313" key="5">
    <source>
        <dbReference type="Proteomes" id="UP000377798"/>
    </source>
</evidence>
<dbReference type="InterPro" id="IPR001345">
    <property type="entry name" value="PG/BPGM_mutase_AS"/>
</dbReference>
<keyword evidence="2" id="KW-0413">Isomerase</keyword>
<dbReference type="InterPro" id="IPR029033">
    <property type="entry name" value="His_PPase_superfam"/>
</dbReference>
<dbReference type="EC" id="3.1.3.73" evidence="4"/>
<name>A0A8H2M5K7_9FIRM</name>
<dbReference type="Pfam" id="PF00300">
    <property type="entry name" value="His_Phos_1"/>
    <property type="match status" value="1"/>
</dbReference>
<dbReference type="GO" id="GO:0043755">
    <property type="term" value="F:alpha-ribazole phosphatase activity"/>
    <property type="evidence" value="ECO:0007669"/>
    <property type="project" value="UniProtKB-EC"/>
</dbReference>
<evidence type="ECO:0000256" key="1">
    <source>
        <dbReference type="ARBA" id="ARBA00023152"/>
    </source>
</evidence>
<dbReference type="EMBL" id="CAACYI010000001">
    <property type="protein sequence ID" value="VFB15738.1"/>
    <property type="molecule type" value="Genomic_DNA"/>
</dbReference>
<evidence type="ECO:0000256" key="2">
    <source>
        <dbReference type="ARBA" id="ARBA00023235"/>
    </source>
</evidence>
<feature type="binding site" evidence="3">
    <location>
        <begin position="7"/>
        <end position="14"/>
    </location>
    <ligand>
        <name>substrate</name>
    </ligand>
</feature>